<dbReference type="InterPro" id="IPR011402">
    <property type="entry name" value="PLipase_D_pln"/>
</dbReference>
<dbReference type="Pfam" id="PF00168">
    <property type="entry name" value="C2"/>
    <property type="match status" value="1"/>
</dbReference>
<dbReference type="InterPro" id="IPR024632">
    <property type="entry name" value="PLipase_D_C"/>
</dbReference>
<dbReference type="PROSITE" id="PS50004">
    <property type="entry name" value="C2"/>
    <property type="match status" value="1"/>
</dbReference>
<comment type="similarity">
    <text evidence="3 11">Belongs to the phospholipase D family. C2-PLD subfamily.</text>
</comment>
<gene>
    <name evidence="14" type="ORF">PIB30_022855</name>
</gene>
<evidence type="ECO:0000256" key="7">
    <source>
        <dbReference type="ARBA" id="ARBA00022801"/>
    </source>
</evidence>
<comment type="caution">
    <text evidence="14">The sequence shown here is derived from an EMBL/GenBank/DDBJ whole genome shotgun (WGS) entry which is preliminary data.</text>
</comment>
<dbReference type="InterPro" id="IPR035892">
    <property type="entry name" value="C2_domain_sf"/>
</dbReference>
<evidence type="ECO:0000313" key="14">
    <source>
        <dbReference type="EMBL" id="MED6193804.1"/>
    </source>
</evidence>
<dbReference type="SMART" id="SM00155">
    <property type="entry name" value="PLDc"/>
    <property type="match status" value="2"/>
</dbReference>
<proteinExistence type="inferred from homology"/>
<dbReference type="SUPFAM" id="SSF49562">
    <property type="entry name" value="C2 domain (Calcium/lipid-binding domain, CaLB)"/>
    <property type="match status" value="1"/>
</dbReference>
<evidence type="ECO:0000256" key="5">
    <source>
        <dbReference type="ARBA" id="ARBA00022723"/>
    </source>
</evidence>
<dbReference type="PANTHER" id="PTHR18896:SF86">
    <property type="entry name" value="PHOSPHOLIPASE D DELTA"/>
    <property type="match status" value="1"/>
</dbReference>
<dbReference type="Pfam" id="PF12357">
    <property type="entry name" value="PLD_C"/>
    <property type="match status" value="1"/>
</dbReference>
<dbReference type="CDD" id="cd04015">
    <property type="entry name" value="C2_plant_PLD"/>
    <property type="match status" value="1"/>
</dbReference>
<dbReference type="PANTHER" id="PTHR18896">
    <property type="entry name" value="PHOSPHOLIPASE D"/>
    <property type="match status" value="1"/>
</dbReference>
<dbReference type="SMART" id="SM00239">
    <property type="entry name" value="C2"/>
    <property type="match status" value="1"/>
</dbReference>
<feature type="domain" description="C2" evidence="12">
    <location>
        <begin position="1"/>
        <end position="154"/>
    </location>
</feature>
<dbReference type="InterPro" id="IPR015679">
    <property type="entry name" value="PLipase_D_fam"/>
</dbReference>
<accession>A0ABU6X6Q7</accession>
<name>A0ABU6X6Q7_9FABA</name>
<comment type="cofactor">
    <cofactor evidence="2 11">
        <name>Ca(2+)</name>
        <dbReference type="ChEBI" id="CHEBI:29108"/>
    </cofactor>
</comment>
<evidence type="ECO:0000256" key="4">
    <source>
        <dbReference type="ARBA" id="ARBA00012027"/>
    </source>
</evidence>
<protein>
    <recommendedName>
        <fullName evidence="4 11">Phospholipase D</fullName>
        <ecNumber evidence="4 11">3.1.4.4</ecNumber>
    </recommendedName>
</protein>
<evidence type="ECO:0000256" key="3">
    <source>
        <dbReference type="ARBA" id="ARBA00010683"/>
    </source>
</evidence>
<evidence type="ECO:0000256" key="1">
    <source>
        <dbReference type="ARBA" id="ARBA00000798"/>
    </source>
</evidence>
<evidence type="ECO:0000313" key="15">
    <source>
        <dbReference type="Proteomes" id="UP001341840"/>
    </source>
</evidence>
<keyword evidence="10" id="KW-0443">Lipid metabolism</keyword>
<keyword evidence="9 11" id="KW-0442">Lipid degradation</keyword>
<dbReference type="InterPro" id="IPR000008">
    <property type="entry name" value="C2_dom"/>
</dbReference>
<feature type="domain" description="PLD phosphodiesterase" evidence="13">
    <location>
        <begin position="359"/>
        <end position="394"/>
    </location>
</feature>
<reference evidence="14 15" key="1">
    <citation type="journal article" date="2023" name="Plants (Basel)">
        <title>Bridging the Gap: Combining Genomics and Transcriptomics Approaches to Understand Stylosanthes scabra, an Orphan Legume from the Brazilian Caatinga.</title>
        <authorList>
            <person name="Ferreira-Neto J.R.C."/>
            <person name="da Silva M.D."/>
            <person name="Binneck E."/>
            <person name="de Melo N.F."/>
            <person name="da Silva R.H."/>
            <person name="de Melo A.L.T.M."/>
            <person name="Pandolfi V."/>
            <person name="Bustamante F.O."/>
            <person name="Brasileiro-Vidal A.C."/>
            <person name="Benko-Iseppon A.M."/>
        </authorList>
    </citation>
    <scope>NUCLEOTIDE SEQUENCE [LARGE SCALE GENOMIC DNA]</scope>
    <source>
        <tissue evidence="14">Leaves</tissue>
    </source>
</reference>
<evidence type="ECO:0000256" key="9">
    <source>
        <dbReference type="ARBA" id="ARBA00022963"/>
    </source>
</evidence>
<keyword evidence="7 11" id="KW-0378">Hydrolase</keyword>
<evidence type="ECO:0000256" key="2">
    <source>
        <dbReference type="ARBA" id="ARBA00001913"/>
    </source>
</evidence>
<evidence type="ECO:0000256" key="11">
    <source>
        <dbReference type="PIRNR" id="PIRNR036470"/>
    </source>
</evidence>
<dbReference type="SUPFAM" id="SSF56024">
    <property type="entry name" value="Phospholipase D/nuclease"/>
    <property type="match status" value="2"/>
</dbReference>
<keyword evidence="8 11" id="KW-0106">Calcium</keyword>
<keyword evidence="6" id="KW-0677">Repeat</keyword>
<evidence type="ECO:0000259" key="13">
    <source>
        <dbReference type="PROSITE" id="PS50035"/>
    </source>
</evidence>
<keyword evidence="5" id="KW-0479">Metal-binding</keyword>
<comment type="function">
    <text evidence="11">Hydrolyzes glycerol-phospholipids at the terminal phosphodiesteric bond.</text>
</comment>
<keyword evidence="15" id="KW-1185">Reference proteome</keyword>
<dbReference type="Proteomes" id="UP001341840">
    <property type="component" value="Unassembled WGS sequence"/>
</dbReference>
<evidence type="ECO:0000259" key="12">
    <source>
        <dbReference type="PROSITE" id="PS50004"/>
    </source>
</evidence>
<comment type="catalytic activity">
    <reaction evidence="1 11">
        <text>a 1,2-diacyl-sn-glycero-3-phosphocholine + H2O = a 1,2-diacyl-sn-glycero-3-phosphate + choline + H(+)</text>
        <dbReference type="Rhea" id="RHEA:14445"/>
        <dbReference type="ChEBI" id="CHEBI:15354"/>
        <dbReference type="ChEBI" id="CHEBI:15377"/>
        <dbReference type="ChEBI" id="CHEBI:15378"/>
        <dbReference type="ChEBI" id="CHEBI:57643"/>
        <dbReference type="ChEBI" id="CHEBI:58608"/>
        <dbReference type="EC" id="3.1.4.4"/>
    </reaction>
</comment>
<dbReference type="Pfam" id="PF00614">
    <property type="entry name" value="PLDc"/>
    <property type="match status" value="1"/>
</dbReference>
<dbReference type="EMBL" id="JASCZI010211527">
    <property type="protein sequence ID" value="MED6193804.1"/>
    <property type="molecule type" value="Genomic_DNA"/>
</dbReference>
<dbReference type="PROSITE" id="PS50035">
    <property type="entry name" value="PLD"/>
    <property type="match status" value="2"/>
</dbReference>
<dbReference type="Gene3D" id="2.60.40.150">
    <property type="entry name" value="C2 domain"/>
    <property type="match status" value="1"/>
</dbReference>
<evidence type="ECO:0000256" key="10">
    <source>
        <dbReference type="ARBA" id="ARBA00023098"/>
    </source>
</evidence>
<dbReference type="InterPro" id="IPR001736">
    <property type="entry name" value="PLipase_D/transphosphatidylase"/>
</dbReference>
<evidence type="ECO:0000256" key="8">
    <source>
        <dbReference type="ARBA" id="ARBA00022837"/>
    </source>
</evidence>
<organism evidence="14 15">
    <name type="scientific">Stylosanthes scabra</name>
    <dbReference type="NCBI Taxonomy" id="79078"/>
    <lineage>
        <taxon>Eukaryota</taxon>
        <taxon>Viridiplantae</taxon>
        <taxon>Streptophyta</taxon>
        <taxon>Embryophyta</taxon>
        <taxon>Tracheophyta</taxon>
        <taxon>Spermatophyta</taxon>
        <taxon>Magnoliopsida</taxon>
        <taxon>eudicotyledons</taxon>
        <taxon>Gunneridae</taxon>
        <taxon>Pentapetalae</taxon>
        <taxon>rosids</taxon>
        <taxon>fabids</taxon>
        <taxon>Fabales</taxon>
        <taxon>Fabaceae</taxon>
        <taxon>Papilionoideae</taxon>
        <taxon>50 kb inversion clade</taxon>
        <taxon>dalbergioids sensu lato</taxon>
        <taxon>Dalbergieae</taxon>
        <taxon>Pterocarpus clade</taxon>
        <taxon>Stylosanthes</taxon>
    </lineage>
</organism>
<evidence type="ECO:0000256" key="6">
    <source>
        <dbReference type="ARBA" id="ARBA00022737"/>
    </source>
</evidence>
<dbReference type="EC" id="3.1.4.4" evidence="4 11"/>
<feature type="domain" description="PLD phosphodiesterase" evidence="13">
    <location>
        <begin position="659"/>
        <end position="686"/>
    </location>
</feature>
<dbReference type="PIRSF" id="PIRSF036470">
    <property type="entry name" value="PLD_plant"/>
    <property type="match status" value="1"/>
</dbReference>
<dbReference type="Gene3D" id="3.30.870.10">
    <property type="entry name" value="Endonuclease Chain A"/>
    <property type="match status" value="2"/>
</dbReference>
<sequence length="814" mass="92593">MAETGNGNGITYLHGDLELTIIEARHLPNMDIVSERLRRCVTACDTINFHSAEPAAADGTSNPPSSARRHRGKIITSDPYVTVTVPQATVARTRVIRNAQNPRWDERFHIPLAHPLVDLEFRVKDDDVFGAETIGTVKIPATRIATGDVISGWFDLLNSSGKPPKANAALRLEMKFTAVQDNPLYRSGIAADPEHRGVRHTYFPVRRGSSVRLYQDAHCPDGLLPEIQLDGGKVYRHEKCWEDICYAISEAHHMVYVVGWSVFHKIKLVREPTKPLPRGGDLTLGELLKYKSQEGVRVLLMVWDDKTSHDKFFFKSAGVMQTHDEETKKFFKHSSVICVLAPRYGSSKLSFLKQQVVGTVFTHHQKCVIVDTQAPGNDRKITVFMGGLDMCDGRYDTPQHRLFKDLDTVFDGDFHNPTFPAGMKAPRQPWHDLHCRIDGPAAYDILINFEQRWRKSTKWKEFALMFKKASQWNDDALIRIERISWITSPAIPPSKEKHTIVPDDDPRVWVSQEADPETWHVQIFRSIDSGSLKGFPKRVDVALSQNLIWADNLIPMELALKIVSKIRAKERFAVYIILPMWPEGDPKTGAMQEILFWQSQTMQMMYQVVARELKSMQLDDVRLQDYLNFYCLGNREAFNEEPSSANNGSVSGAYEHRRFMIYVHAKGMIVDDEYVIVGSANINQRSMAGTKDTEIAMGGYQPHYTWSGKKRHPYGQIYGYRMSLWAEHLGMSEEIFREPESLECVRKVNEIAEENWRRYVSDEFFELQGHLLRYPLQVDQDGTVSALSGCDTFPDAGGKILGTHSPTIPDILTT</sequence>